<name>A0A0H3FEH6_RAHSY</name>
<evidence type="ECO:0000313" key="2">
    <source>
        <dbReference type="Proteomes" id="UP000007257"/>
    </source>
</evidence>
<dbReference type="EMBL" id="CP002505">
    <property type="protein sequence ID" value="ADW73402.1"/>
    <property type="molecule type" value="Genomic_DNA"/>
</dbReference>
<dbReference type="OrthoDB" id="6492526at2"/>
<dbReference type="RefSeq" id="WP_013575104.1">
    <property type="nucleotide sequence ID" value="NC_015061.1"/>
</dbReference>
<dbReference type="AlphaFoldDB" id="A0A0H3FEH6"/>
<gene>
    <name evidence="1" type="ordered locus">Rahaq_1784</name>
</gene>
<protein>
    <submittedName>
        <fullName evidence="1">Putative nucleic acid-binding protein E14 prophage</fullName>
    </submittedName>
</protein>
<dbReference type="NCBIfam" id="NF041471">
    <property type="entry name" value="phage_reg_YmfL"/>
    <property type="match status" value="1"/>
</dbReference>
<dbReference type="eggNOG" id="ENOG50304WU">
    <property type="taxonomic scope" value="Bacteria"/>
</dbReference>
<sequence length="177" mass="19460">MDNKNYPAPEDITTAMHKLITSFPGGYGAMSQRLAHDGTHNALSNRVRQVRGQMVPFGMAIMMEQISGRSDITEAMCRINGGTFVKFPDIEEMGNEELLVKFNELLAALGQFAKAHNEFTSDGVLDRDESKRMRIKGYRVQSLVAEIMAVTELLFGEGDASGVQSRGVGCASIKRVE</sequence>
<evidence type="ECO:0000313" key="1">
    <source>
        <dbReference type="EMBL" id="ADW73402.1"/>
    </source>
</evidence>
<dbReference type="Proteomes" id="UP000007257">
    <property type="component" value="Chromosome"/>
</dbReference>
<reference evidence="1 2" key="2">
    <citation type="journal article" date="2012" name="J. Bacteriol.">
        <title>Complete Genome Sequence of Rahnella sp. Strain Y9602, a Gammaproteobacterium Isolate from Metal- and Radionuclide-Contaminated Soil.</title>
        <authorList>
            <person name="Martinez R.J."/>
            <person name="Bruce D."/>
            <person name="Detter C."/>
            <person name="Goodwin L.A."/>
            <person name="Han J."/>
            <person name="Han C.S."/>
            <person name="Held B."/>
            <person name="Land M.L."/>
            <person name="Mikhailova N."/>
            <person name="Nolan M."/>
            <person name="Pennacchio L."/>
            <person name="Pitluck S."/>
            <person name="Tapia R."/>
            <person name="Woyke T."/>
            <person name="Sobecky P.A."/>
        </authorList>
    </citation>
    <scope>NUCLEOTIDE SEQUENCE [LARGE SCALE GENOMIC DNA]</scope>
    <source>
        <strain evidence="1 2">Y9602</strain>
    </source>
</reference>
<organism evidence="1 2">
    <name type="scientific">Rahnella sp. (strain Y9602)</name>
    <dbReference type="NCBI Taxonomy" id="2703885"/>
    <lineage>
        <taxon>Bacteria</taxon>
        <taxon>Pseudomonadati</taxon>
        <taxon>Pseudomonadota</taxon>
        <taxon>Gammaproteobacteria</taxon>
        <taxon>Enterobacterales</taxon>
        <taxon>Yersiniaceae</taxon>
        <taxon>Rahnella</taxon>
    </lineage>
</organism>
<dbReference type="InterPro" id="IPR048188">
    <property type="entry name" value="YmfL-like"/>
</dbReference>
<accession>A0A0H3FEH6</accession>
<proteinExistence type="predicted"/>
<dbReference type="KEGG" id="rah:Rahaq_1784"/>
<dbReference type="HOGENOM" id="CLU_104109_1_1_6"/>
<reference evidence="2" key="1">
    <citation type="submission" date="2011-01" db="EMBL/GenBank/DDBJ databases">
        <title>Complete sequence of chromosome of Rahnella sp. Y9602.</title>
        <authorList>
            <consortium name="US DOE Joint Genome Institute"/>
            <person name="Lucas S."/>
            <person name="Copeland A."/>
            <person name="Lapidus A."/>
            <person name="Cheng J.-F."/>
            <person name="Goodwin L."/>
            <person name="Pitluck S."/>
            <person name="Lu M."/>
            <person name="Detter J.C."/>
            <person name="Han C."/>
            <person name="Tapia R."/>
            <person name="Land M."/>
            <person name="Hauser L."/>
            <person name="Kyrpides N."/>
            <person name="Ivanova N."/>
            <person name="Ovchinnikova G."/>
            <person name="Pagani I."/>
            <person name="Sobecky P.A."/>
            <person name="Martinez R.J."/>
            <person name="Woyke T."/>
        </authorList>
    </citation>
    <scope>NUCLEOTIDE SEQUENCE [LARGE SCALE GENOMIC DNA]</scope>
    <source>
        <strain evidence="2">Y9602</strain>
    </source>
</reference>